<feature type="compositionally biased region" description="Low complexity" evidence="1">
    <location>
        <begin position="292"/>
        <end position="302"/>
    </location>
</feature>
<evidence type="ECO:0000313" key="3">
    <source>
        <dbReference type="EMBL" id="CAE0644817.1"/>
    </source>
</evidence>
<evidence type="ECO:0000256" key="1">
    <source>
        <dbReference type="SAM" id="MobiDB-lite"/>
    </source>
</evidence>
<feature type="region of interest" description="Disordered" evidence="1">
    <location>
        <begin position="292"/>
        <end position="312"/>
    </location>
</feature>
<keyword evidence="2" id="KW-0812">Transmembrane</keyword>
<accession>A0A6V1VV85</accession>
<organism evidence="3">
    <name type="scientific">Heterosigma akashiwo</name>
    <name type="common">Chromophytic alga</name>
    <name type="synonym">Heterosigma carterae</name>
    <dbReference type="NCBI Taxonomy" id="2829"/>
    <lineage>
        <taxon>Eukaryota</taxon>
        <taxon>Sar</taxon>
        <taxon>Stramenopiles</taxon>
        <taxon>Ochrophyta</taxon>
        <taxon>Raphidophyceae</taxon>
        <taxon>Chattonellales</taxon>
        <taxon>Chattonellaceae</taxon>
        <taxon>Heterosigma</taxon>
    </lineage>
</organism>
<feature type="compositionally biased region" description="Low complexity" evidence="1">
    <location>
        <begin position="384"/>
        <end position="398"/>
    </location>
</feature>
<feature type="region of interest" description="Disordered" evidence="1">
    <location>
        <begin position="358"/>
        <end position="455"/>
    </location>
</feature>
<feature type="transmembrane region" description="Helical" evidence="2">
    <location>
        <begin position="94"/>
        <end position="115"/>
    </location>
</feature>
<keyword evidence="2" id="KW-1133">Transmembrane helix</keyword>
<gene>
    <name evidence="3" type="ORF">HAKA00212_LOCUS22842</name>
</gene>
<feature type="compositionally biased region" description="Pro residues" evidence="1">
    <location>
        <begin position="303"/>
        <end position="312"/>
    </location>
</feature>
<sequence>MPRKQLGIVALVAVSLASIPTDAFLFPRPSQTKSFSSLAPSSKEPQLFGSSGLHRPNIPGKLYSDAGIGGMVLDEAVELGLKKKVVERTPLQSFIHWSPAYVAAAALLFVFFKFINGMISPLYTPVFSFIGKIPKRVLDSPRAFRQAREDIAKDGFVDWFCDWWLSVRSVNSFGRMKVGATNLLVCQTDEDIANLKTIGCANCGRTMYISKGRAMWQMNVNIGSECRTCGAPTKEAYYDLNDPTDPRNYRDGEEVPPEVLELWRQEEIADLIAEGIDPDEYYAEIEAKKAGNAKTAPAAPASAPVPPPMPLPPVETQLGDLKETDKEALKELLQDKAFEDELAREGKAVPEELKTTLGLDAAAASEEEQSTVTSPWGSSNELYAAPSAAAAAGAADNSAAEEEEDPVAADSGISDAEEEPAAAPPAQEVVLGQEAAAPPPLVPEQEQEDIDVLDF</sequence>
<feature type="compositionally biased region" description="Polar residues" evidence="1">
    <location>
        <begin position="370"/>
        <end position="381"/>
    </location>
</feature>
<keyword evidence="2" id="KW-0472">Membrane</keyword>
<proteinExistence type="predicted"/>
<name>A0A6V1VV85_HETAK</name>
<dbReference type="AlphaFoldDB" id="A0A6V1VV85"/>
<dbReference type="EMBL" id="HBIU01051610">
    <property type="protein sequence ID" value="CAE0644817.1"/>
    <property type="molecule type" value="Transcribed_RNA"/>
</dbReference>
<feature type="compositionally biased region" description="Acidic residues" evidence="1">
    <location>
        <begin position="445"/>
        <end position="455"/>
    </location>
</feature>
<protein>
    <submittedName>
        <fullName evidence="3">Uncharacterized protein</fullName>
    </submittedName>
</protein>
<reference evidence="3" key="1">
    <citation type="submission" date="2021-01" db="EMBL/GenBank/DDBJ databases">
        <authorList>
            <person name="Corre E."/>
            <person name="Pelletier E."/>
            <person name="Niang G."/>
            <person name="Scheremetjew M."/>
            <person name="Finn R."/>
            <person name="Kale V."/>
            <person name="Holt S."/>
            <person name="Cochrane G."/>
            <person name="Meng A."/>
            <person name="Brown T."/>
            <person name="Cohen L."/>
        </authorList>
    </citation>
    <scope>NUCLEOTIDE SEQUENCE</scope>
    <source>
        <strain evidence="3">CCMP3107</strain>
    </source>
</reference>
<evidence type="ECO:0000256" key="2">
    <source>
        <dbReference type="SAM" id="Phobius"/>
    </source>
</evidence>